<evidence type="ECO:0000313" key="2">
    <source>
        <dbReference type="EMBL" id="PHJ17283.1"/>
    </source>
</evidence>
<feature type="compositionally biased region" description="Low complexity" evidence="1">
    <location>
        <begin position="192"/>
        <end position="217"/>
    </location>
</feature>
<dbReference type="GeneID" id="94432225"/>
<protein>
    <submittedName>
        <fullName evidence="2">Uncharacterized protein</fullName>
    </submittedName>
</protein>
<dbReference type="AlphaFoldDB" id="A0A2C6KLM4"/>
<comment type="caution">
    <text evidence="2">The sequence shown here is derived from an EMBL/GenBank/DDBJ whole genome shotgun (WGS) entry which is preliminary data.</text>
</comment>
<feature type="compositionally biased region" description="Low complexity" evidence="1">
    <location>
        <begin position="122"/>
        <end position="157"/>
    </location>
</feature>
<organism evidence="2 3">
    <name type="scientific">Cystoisospora suis</name>
    <dbReference type="NCBI Taxonomy" id="483139"/>
    <lineage>
        <taxon>Eukaryota</taxon>
        <taxon>Sar</taxon>
        <taxon>Alveolata</taxon>
        <taxon>Apicomplexa</taxon>
        <taxon>Conoidasida</taxon>
        <taxon>Coccidia</taxon>
        <taxon>Eucoccidiorida</taxon>
        <taxon>Eimeriorina</taxon>
        <taxon>Sarcocystidae</taxon>
        <taxon>Cystoisospora</taxon>
    </lineage>
</organism>
<reference evidence="2 3" key="1">
    <citation type="journal article" date="2017" name="Int. J. Parasitol.">
        <title>The genome of the protozoan parasite Cystoisospora suis and a reverse vaccinology approach to identify vaccine candidates.</title>
        <authorList>
            <person name="Palmieri N."/>
            <person name="Shrestha A."/>
            <person name="Ruttkowski B."/>
            <person name="Beck T."/>
            <person name="Vogl C."/>
            <person name="Tomley F."/>
            <person name="Blake D.P."/>
            <person name="Joachim A."/>
        </authorList>
    </citation>
    <scope>NUCLEOTIDE SEQUENCE [LARGE SCALE GENOMIC DNA]</scope>
    <source>
        <strain evidence="2 3">Wien I</strain>
    </source>
</reference>
<dbReference type="Proteomes" id="UP000221165">
    <property type="component" value="Unassembled WGS sequence"/>
</dbReference>
<feature type="region of interest" description="Disordered" evidence="1">
    <location>
        <begin position="311"/>
        <end position="335"/>
    </location>
</feature>
<name>A0A2C6KLM4_9APIC</name>
<feature type="region of interest" description="Disordered" evidence="1">
    <location>
        <begin position="106"/>
        <end position="157"/>
    </location>
</feature>
<sequence length="365" mass="40275">MSLLRRSEMVVICNEGCEGFRSLQERSSSFSLFSRRRLNGEKEREILSRQLRRPLSSFLGVTKREKKHILPLSTRVDISSSSSTSTCVSKSFLPSFSLRPTFLSSRERRSSPSLPSPPLGIASPFPQSRSSSSTASCRFPSPLSSSSLPQRHSPLKRFSSASTTPLFSPFSSSSFSILPRRCLSSKADPHKSSSSSPSSSSSSPLVSSSPSSPFLSSKEAEEEARDAANTLLHWLKLNVFPSSSSQSSSSSSQIEGVYTAWIEDLRKLSATPSPCAYRPEKLHLLSNYIKSRDAAEELLRRYRVGSACDEEENALEGEVEPHEEKRRKGTKDKKISRLHAAARAVGLAMPDEDVSGRKDLYLMKE</sequence>
<evidence type="ECO:0000256" key="1">
    <source>
        <dbReference type="SAM" id="MobiDB-lite"/>
    </source>
</evidence>
<evidence type="ECO:0000313" key="3">
    <source>
        <dbReference type="Proteomes" id="UP000221165"/>
    </source>
</evidence>
<dbReference type="RefSeq" id="XP_067919008.1">
    <property type="nucleotide sequence ID" value="XM_068069014.1"/>
</dbReference>
<proteinExistence type="predicted"/>
<accession>A0A2C6KLM4</accession>
<gene>
    <name evidence="2" type="ORF">CSUI_008895</name>
</gene>
<dbReference type="EMBL" id="MIGC01005132">
    <property type="protein sequence ID" value="PHJ17283.1"/>
    <property type="molecule type" value="Genomic_DNA"/>
</dbReference>
<feature type="region of interest" description="Disordered" evidence="1">
    <location>
        <begin position="186"/>
        <end position="222"/>
    </location>
</feature>
<dbReference type="VEuPathDB" id="ToxoDB:CSUI_008895"/>
<keyword evidence="3" id="KW-1185">Reference proteome</keyword>